<dbReference type="Proteomes" id="UP000233769">
    <property type="component" value="Chromosome tk0001"/>
</dbReference>
<reference evidence="3" key="1">
    <citation type="submission" date="2017-10" db="EMBL/GenBank/DDBJ databases">
        <authorList>
            <person name="Regsiter A."/>
            <person name="William W."/>
        </authorList>
    </citation>
    <scope>NUCLEOTIDE SEQUENCE [LARGE SCALE GENOMIC DNA]</scope>
</reference>
<proteinExistence type="predicted"/>
<protein>
    <submittedName>
        <fullName evidence="2">Uncharacterized protein</fullName>
    </submittedName>
</protein>
<evidence type="ECO:0000256" key="1">
    <source>
        <dbReference type="SAM" id="MobiDB-lite"/>
    </source>
</evidence>
<feature type="compositionally biased region" description="Polar residues" evidence="1">
    <location>
        <begin position="37"/>
        <end position="46"/>
    </location>
</feature>
<accession>A0A2N9AXI5</accession>
<organism evidence="2 3">
    <name type="scientific">Methylorubrum extorquens</name>
    <name type="common">Methylobacterium dichloromethanicum</name>
    <name type="synonym">Methylobacterium extorquens</name>
    <dbReference type="NCBI Taxonomy" id="408"/>
    <lineage>
        <taxon>Bacteria</taxon>
        <taxon>Pseudomonadati</taxon>
        <taxon>Pseudomonadota</taxon>
        <taxon>Alphaproteobacteria</taxon>
        <taxon>Hyphomicrobiales</taxon>
        <taxon>Methylobacteriaceae</taxon>
        <taxon>Methylorubrum</taxon>
    </lineage>
</organism>
<evidence type="ECO:0000313" key="3">
    <source>
        <dbReference type="Proteomes" id="UP000233769"/>
    </source>
</evidence>
<sequence>MGEAQGGLGTYRQSSPCAQRQRRAVRGYRSNLRLFQPRSNQPQRGSLFSDYLSSPGR</sequence>
<feature type="region of interest" description="Disordered" evidence="1">
    <location>
        <begin position="1"/>
        <end position="57"/>
    </location>
</feature>
<dbReference type="EMBL" id="LT962688">
    <property type="protein sequence ID" value="SOR32023.1"/>
    <property type="molecule type" value="Genomic_DNA"/>
</dbReference>
<dbReference type="AlphaFoldDB" id="A0A2N9AXI5"/>
<gene>
    <name evidence="2" type="ORF">TK0001_5457</name>
</gene>
<evidence type="ECO:0000313" key="2">
    <source>
        <dbReference type="EMBL" id="SOR32023.1"/>
    </source>
</evidence>
<name>A0A2N9AXI5_METEX</name>